<accession>A0ABT2NP01</accession>
<keyword evidence="2" id="KW-1185">Reference proteome</keyword>
<name>A0ABT2NP01_9RHOB</name>
<gene>
    <name evidence="1" type="ORF">N5I32_14040</name>
</gene>
<dbReference type="InterPro" id="IPR015943">
    <property type="entry name" value="WD40/YVTN_repeat-like_dom_sf"/>
</dbReference>
<sequence length="385" mass="41113">MSGNITLLVGTTKGLFLIEGGNDRTGWSVSGPHCNGWPINHAVGDAETGTIWAGGGGDWHGAGVWRSEDGGQSWELSKLTAGQMDDWAANDADFAAMIGWTAAEPPFGKDFAQVWSLGRAHGRLYAGTKPASLLESADGGRTWARVQGLSDHPSAGSWQPGAAGLVLHTIVADPDDPRKLWIGISAAGVFATEDGGATWERRNRLSNAEACAHHDHPAAPRDGETGHCVHNMMRAPGEADVLYQQNHHGVWRSADGGRSWDDITPGLPSTFGFPIRVHPREPDTVWTLPLNGDMAGRFPPDAACAVWRSRDGGQTWAAMRAGLPQQGCFFTVLRQAMSGDARDPAGIYFGTNSGSVFASFDEGDNWHEVARHLPTILAVEALDRA</sequence>
<evidence type="ECO:0000313" key="2">
    <source>
        <dbReference type="Proteomes" id="UP001205601"/>
    </source>
</evidence>
<dbReference type="SUPFAM" id="SSF110296">
    <property type="entry name" value="Oligoxyloglucan reducing end-specific cellobiohydrolase"/>
    <property type="match status" value="1"/>
</dbReference>
<dbReference type="InterPro" id="IPR052025">
    <property type="entry name" value="Xyloglucanase_GH74"/>
</dbReference>
<dbReference type="Proteomes" id="UP001205601">
    <property type="component" value="Unassembled WGS sequence"/>
</dbReference>
<dbReference type="PANTHER" id="PTHR43739">
    <property type="entry name" value="XYLOGLUCANASE (EUROFUNG)"/>
    <property type="match status" value="1"/>
</dbReference>
<dbReference type="PANTHER" id="PTHR43739:SF5">
    <property type="entry name" value="EXO-ALPHA-SIALIDASE"/>
    <property type="match status" value="1"/>
</dbReference>
<organism evidence="1 2">
    <name type="scientific">Albidovulum sediminis</name>
    <dbReference type="NCBI Taxonomy" id="3066345"/>
    <lineage>
        <taxon>Bacteria</taxon>
        <taxon>Pseudomonadati</taxon>
        <taxon>Pseudomonadota</taxon>
        <taxon>Alphaproteobacteria</taxon>
        <taxon>Rhodobacterales</taxon>
        <taxon>Paracoccaceae</taxon>
        <taxon>Albidovulum</taxon>
    </lineage>
</organism>
<reference evidence="2" key="1">
    <citation type="submission" date="2023-07" db="EMBL/GenBank/DDBJ databases">
        <title>Defluviimonas sediminis sp. nov., isolated from mangrove sediment.</title>
        <authorList>
            <person name="Liu L."/>
            <person name="Li J."/>
            <person name="Huang Y."/>
            <person name="Pan J."/>
            <person name="Li M."/>
        </authorList>
    </citation>
    <scope>NUCLEOTIDE SEQUENCE [LARGE SCALE GENOMIC DNA]</scope>
    <source>
        <strain evidence="2">FT324</strain>
    </source>
</reference>
<comment type="caution">
    <text evidence="1">The sequence shown here is derived from an EMBL/GenBank/DDBJ whole genome shotgun (WGS) entry which is preliminary data.</text>
</comment>
<dbReference type="Gene3D" id="2.130.10.10">
    <property type="entry name" value="YVTN repeat-like/Quinoprotein amine dehydrogenase"/>
    <property type="match status" value="1"/>
</dbReference>
<dbReference type="RefSeq" id="WP_261496499.1">
    <property type="nucleotide sequence ID" value="NZ_JAOCQF010000002.1"/>
</dbReference>
<proteinExistence type="predicted"/>
<evidence type="ECO:0000313" key="1">
    <source>
        <dbReference type="EMBL" id="MCT8330641.1"/>
    </source>
</evidence>
<dbReference type="EMBL" id="JAOCQF010000002">
    <property type="protein sequence ID" value="MCT8330641.1"/>
    <property type="molecule type" value="Genomic_DNA"/>
</dbReference>
<dbReference type="CDD" id="cd15482">
    <property type="entry name" value="Sialidase_non-viral"/>
    <property type="match status" value="1"/>
</dbReference>
<protein>
    <submittedName>
        <fullName evidence="1">Exo-alpha-sialidase</fullName>
    </submittedName>
</protein>